<accession>A0A4Z1CRU7</accession>
<name>A0A4Z1CRU7_9RHOB</name>
<evidence type="ECO:0008006" key="3">
    <source>
        <dbReference type="Google" id="ProtNLM"/>
    </source>
</evidence>
<dbReference type="EMBL" id="SRPG01000014">
    <property type="protein sequence ID" value="TGN68049.1"/>
    <property type="molecule type" value="Genomic_DNA"/>
</dbReference>
<organism evidence="1 2">
    <name type="scientific">Paracoccus liaowanqingii</name>
    <dbReference type="NCBI Taxonomy" id="2560053"/>
    <lineage>
        <taxon>Bacteria</taxon>
        <taxon>Pseudomonadati</taxon>
        <taxon>Pseudomonadota</taxon>
        <taxon>Alphaproteobacteria</taxon>
        <taxon>Rhodobacterales</taxon>
        <taxon>Paracoccaceae</taxon>
        <taxon>Paracoccus</taxon>
    </lineage>
</organism>
<reference evidence="1 2" key="1">
    <citation type="submission" date="2019-03" db="EMBL/GenBank/DDBJ databases">
        <authorList>
            <person name="Li J."/>
        </authorList>
    </citation>
    <scope>NUCLEOTIDE SEQUENCE [LARGE SCALE GENOMIC DNA]</scope>
    <source>
        <strain evidence="1 2">3058</strain>
    </source>
</reference>
<dbReference type="AlphaFoldDB" id="A0A4Z1CRU7"/>
<protein>
    <recommendedName>
        <fullName evidence="3">DUF4747 family protein</fullName>
    </recommendedName>
</protein>
<evidence type="ECO:0000313" key="1">
    <source>
        <dbReference type="EMBL" id="TGN68049.1"/>
    </source>
</evidence>
<keyword evidence="2" id="KW-1185">Reference proteome</keyword>
<dbReference type="OrthoDB" id="8447087at2"/>
<dbReference type="RefSeq" id="WP_135816283.1">
    <property type="nucleotide sequence ID" value="NZ_SRPG01000014.1"/>
</dbReference>
<sequence length="288" mass="31920">MMDRIVRGRFYQVEPIEAGAEAFGACLTALWAKADRAVYQDLGYGAFVQIERYAEDRQDPDFVAGEFVRQQTDNIPPVAAAGAPLVGNSNPLGHRSAFRFHIPTNILLVEVRQAAVTVARINGLLKACARGHRGFLFSPCLTENAIQRLRDGTPKRVSMRVARPSALKGESASMSLEDNLAGLQEFFGGPSIEITSGFPRGNRDGTLNVKNLLRAVGWGAERREHVEKIEVKIQEEPNPIDLFSEQMKIESTLDLDSLNVAKNYDVRDAFLSAGFRVRMPEILRMYGV</sequence>
<evidence type="ECO:0000313" key="2">
    <source>
        <dbReference type="Proteomes" id="UP000297972"/>
    </source>
</evidence>
<proteinExistence type="predicted"/>
<gene>
    <name evidence="1" type="ORF">E4L95_02710</name>
</gene>
<comment type="caution">
    <text evidence="1">The sequence shown here is derived from an EMBL/GenBank/DDBJ whole genome shotgun (WGS) entry which is preliminary data.</text>
</comment>
<dbReference type="Proteomes" id="UP000297972">
    <property type="component" value="Unassembled WGS sequence"/>
</dbReference>